<gene>
    <name evidence="1" type="ORF">SPTER_34140</name>
</gene>
<evidence type="ECO:0000313" key="1">
    <source>
        <dbReference type="EMBL" id="QDR81993.1"/>
    </source>
</evidence>
<protein>
    <submittedName>
        <fullName evidence="1">Uncharacterized protein</fullName>
    </submittedName>
</protein>
<dbReference type="KEGG" id="sted:SPTER_34140"/>
<dbReference type="OrthoDB" id="1905256at2"/>
<keyword evidence="2" id="KW-1185">Reference proteome</keyword>
<organism evidence="1 2">
    <name type="scientific">Sporomusa termitida</name>
    <dbReference type="NCBI Taxonomy" id="2377"/>
    <lineage>
        <taxon>Bacteria</taxon>
        <taxon>Bacillati</taxon>
        <taxon>Bacillota</taxon>
        <taxon>Negativicutes</taxon>
        <taxon>Selenomonadales</taxon>
        <taxon>Sporomusaceae</taxon>
        <taxon>Sporomusa</taxon>
    </lineage>
</organism>
<reference evidence="1 2" key="1">
    <citation type="submission" date="2019-02" db="EMBL/GenBank/DDBJ databases">
        <title>Closed genome of Sporomusa termitida DSM 4440.</title>
        <authorList>
            <person name="Poehlein A."/>
            <person name="Daniel R."/>
        </authorList>
    </citation>
    <scope>NUCLEOTIDE SEQUENCE [LARGE SCALE GENOMIC DNA]</scope>
    <source>
        <strain evidence="1 2">DSM 4440</strain>
    </source>
</reference>
<sequence>MGCERVIVYVDKTVVKVVGLKIDRINLTAIEKKLLERLNRPVRVIGVSGAGLEFDVYEFSPAQVFKNEGNIVEVIANEGITGAEVARIVQAEQVPEIAFDDLVSITAQQGGCTAEKWLQLQPGTPVVR</sequence>
<dbReference type="Proteomes" id="UP000320776">
    <property type="component" value="Chromosome"/>
</dbReference>
<dbReference type="EMBL" id="CP036259">
    <property type="protein sequence ID" value="QDR81993.1"/>
    <property type="molecule type" value="Genomic_DNA"/>
</dbReference>
<dbReference type="RefSeq" id="WP_144351419.1">
    <property type="nucleotide sequence ID" value="NZ_CP036259.1"/>
</dbReference>
<proteinExistence type="predicted"/>
<accession>A0A517DXD8</accession>
<dbReference type="AlphaFoldDB" id="A0A517DXD8"/>
<name>A0A517DXD8_9FIRM</name>
<evidence type="ECO:0000313" key="2">
    <source>
        <dbReference type="Proteomes" id="UP000320776"/>
    </source>
</evidence>